<evidence type="ECO:0000313" key="6">
    <source>
        <dbReference type="Proteomes" id="UP000384354"/>
    </source>
</evidence>
<dbReference type="SMART" id="SM00895">
    <property type="entry name" value="FCD"/>
    <property type="match status" value="1"/>
</dbReference>
<dbReference type="GO" id="GO:0003700">
    <property type="term" value="F:DNA-binding transcription factor activity"/>
    <property type="evidence" value="ECO:0007669"/>
    <property type="project" value="InterPro"/>
</dbReference>
<evidence type="ECO:0000256" key="3">
    <source>
        <dbReference type="ARBA" id="ARBA00023163"/>
    </source>
</evidence>
<dbReference type="InterPro" id="IPR000524">
    <property type="entry name" value="Tscrpt_reg_HTH_GntR"/>
</dbReference>
<dbReference type="InterPro" id="IPR011711">
    <property type="entry name" value="GntR_C"/>
</dbReference>
<protein>
    <submittedName>
        <fullName evidence="5">HTH-type transcriptional repressor RspR</fullName>
    </submittedName>
</protein>
<dbReference type="Pfam" id="PF07729">
    <property type="entry name" value="FCD"/>
    <property type="match status" value="1"/>
</dbReference>
<dbReference type="PANTHER" id="PTHR43537">
    <property type="entry name" value="TRANSCRIPTIONAL REGULATOR, GNTR FAMILY"/>
    <property type="match status" value="1"/>
</dbReference>
<reference evidence="5 6" key="1">
    <citation type="submission" date="2019-08" db="EMBL/GenBank/DDBJ databases">
        <authorList>
            <person name="Peeters C."/>
        </authorList>
    </citation>
    <scope>NUCLEOTIDE SEQUENCE [LARGE SCALE GENOMIC DNA]</scope>
    <source>
        <strain evidence="5 6">LMG 31106</strain>
    </source>
</reference>
<gene>
    <name evidence="5" type="primary">rspR_8</name>
    <name evidence="5" type="ORF">PCE31106_03492</name>
</gene>
<dbReference type="InterPro" id="IPR008920">
    <property type="entry name" value="TF_FadR/GntR_C"/>
</dbReference>
<dbReference type="InterPro" id="IPR036390">
    <property type="entry name" value="WH_DNA-bd_sf"/>
</dbReference>
<dbReference type="SMART" id="SM00345">
    <property type="entry name" value="HTH_GNTR"/>
    <property type="match status" value="1"/>
</dbReference>
<dbReference type="PROSITE" id="PS50949">
    <property type="entry name" value="HTH_GNTR"/>
    <property type="match status" value="1"/>
</dbReference>
<dbReference type="EMBL" id="CABPSL010000015">
    <property type="protein sequence ID" value="VVE28084.1"/>
    <property type="molecule type" value="Genomic_DNA"/>
</dbReference>
<dbReference type="AlphaFoldDB" id="A0A5E4WWW2"/>
<dbReference type="SUPFAM" id="SSF46785">
    <property type="entry name" value="Winged helix' DNA-binding domain"/>
    <property type="match status" value="1"/>
</dbReference>
<organism evidence="5 6">
    <name type="scientific">Pandoraea cepalis</name>
    <dbReference type="NCBI Taxonomy" id="2508294"/>
    <lineage>
        <taxon>Bacteria</taxon>
        <taxon>Pseudomonadati</taxon>
        <taxon>Pseudomonadota</taxon>
        <taxon>Betaproteobacteria</taxon>
        <taxon>Burkholderiales</taxon>
        <taxon>Burkholderiaceae</taxon>
        <taxon>Pandoraea</taxon>
    </lineage>
</organism>
<accession>A0A5E4WWW2</accession>
<dbReference type="Proteomes" id="UP000384354">
    <property type="component" value="Unassembled WGS sequence"/>
</dbReference>
<dbReference type="PRINTS" id="PR00035">
    <property type="entry name" value="HTHGNTR"/>
</dbReference>
<dbReference type="GO" id="GO:0003677">
    <property type="term" value="F:DNA binding"/>
    <property type="evidence" value="ECO:0007669"/>
    <property type="project" value="UniProtKB-KW"/>
</dbReference>
<dbReference type="PANTHER" id="PTHR43537:SF50">
    <property type="entry name" value="TRANSCRIPTIONAL REGULATORY PROTEIN"/>
    <property type="match status" value="1"/>
</dbReference>
<dbReference type="Pfam" id="PF00392">
    <property type="entry name" value="GntR"/>
    <property type="match status" value="1"/>
</dbReference>
<name>A0A5E4WWW2_9BURK</name>
<dbReference type="SUPFAM" id="SSF48008">
    <property type="entry name" value="GntR ligand-binding domain-like"/>
    <property type="match status" value="1"/>
</dbReference>
<dbReference type="Gene3D" id="1.20.120.530">
    <property type="entry name" value="GntR ligand-binding domain-like"/>
    <property type="match status" value="1"/>
</dbReference>
<sequence>MACESAVRAVDDLLLQANDLAKPMHSVTLNVLRDPVIHPPDGETAAPISRQALHLAVMDRLRKMMIEGTLPPGAHLNERALCEQLGVSRTPLREALKMLAVERLIELLPNRGARVVTLSASDIADAFELLSGLEALAGELACERITSAEIDDIQALHSEMMTCHANGDLPGYFDCNQRIHDCINVAARNPALTQMYQSVNQRLQALRFRSNLHAGKWEQAVDEHVAMLRALHARDGAALGRLLRGHLMAKCATVLAHRLAAA</sequence>
<dbReference type="CDD" id="cd07377">
    <property type="entry name" value="WHTH_GntR"/>
    <property type="match status" value="1"/>
</dbReference>
<evidence type="ECO:0000259" key="4">
    <source>
        <dbReference type="PROSITE" id="PS50949"/>
    </source>
</evidence>
<dbReference type="Gene3D" id="1.10.10.10">
    <property type="entry name" value="Winged helix-like DNA-binding domain superfamily/Winged helix DNA-binding domain"/>
    <property type="match status" value="1"/>
</dbReference>
<proteinExistence type="predicted"/>
<dbReference type="InterPro" id="IPR036388">
    <property type="entry name" value="WH-like_DNA-bd_sf"/>
</dbReference>
<evidence type="ECO:0000313" key="5">
    <source>
        <dbReference type="EMBL" id="VVE28084.1"/>
    </source>
</evidence>
<keyword evidence="3" id="KW-0804">Transcription</keyword>
<keyword evidence="2" id="KW-0238">DNA-binding</keyword>
<evidence type="ECO:0000256" key="1">
    <source>
        <dbReference type="ARBA" id="ARBA00023015"/>
    </source>
</evidence>
<keyword evidence="1" id="KW-0805">Transcription regulation</keyword>
<evidence type="ECO:0000256" key="2">
    <source>
        <dbReference type="ARBA" id="ARBA00023125"/>
    </source>
</evidence>
<feature type="domain" description="HTH gntR-type" evidence="4">
    <location>
        <begin position="51"/>
        <end position="118"/>
    </location>
</feature>